<gene>
    <name evidence="1" type="ORF">MRB53_027453</name>
</gene>
<name>A0ACC2LL46_PERAE</name>
<comment type="caution">
    <text evidence="1">The sequence shown here is derived from an EMBL/GenBank/DDBJ whole genome shotgun (WGS) entry which is preliminary data.</text>
</comment>
<sequence length="88" mass="9583">MGLSILLILVSSFTALVPLEVEPKFISKIAVMGTVFCDTCSNNTFSKHSYFLPGVEVHLECKLKANSTADEDSFSVNRTTNNLQGKLA</sequence>
<organism evidence="1 2">
    <name type="scientific">Persea americana</name>
    <name type="common">Avocado</name>
    <dbReference type="NCBI Taxonomy" id="3435"/>
    <lineage>
        <taxon>Eukaryota</taxon>
        <taxon>Viridiplantae</taxon>
        <taxon>Streptophyta</taxon>
        <taxon>Embryophyta</taxon>
        <taxon>Tracheophyta</taxon>
        <taxon>Spermatophyta</taxon>
        <taxon>Magnoliopsida</taxon>
        <taxon>Magnoliidae</taxon>
        <taxon>Laurales</taxon>
        <taxon>Lauraceae</taxon>
        <taxon>Persea</taxon>
    </lineage>
</organism>
<dbReference type="EMBL" id="CM056816">
    <property type="protein sequence ID" value="KAJ8634117.1"/>
    <property type="molecule type" value="Genomic_DNA"/>
</dbReference>
<reference evidence="1 2" key="1">
    <citation type="journal article" date="2022" name="Hortic Res">
        <title>A haplotype resolved chromosomal level avocado genome allows analysis of novel avocado genes.</title>
        <authorList>
            <person name="Nath O."/>
            <person name="Fletcher S.J."/>
            <person name="Hayward A."/>
            <person name="Shaw L.M."/>
            <person name="Masouleh A.K."/>
            <person name="Furtado A."/>
            <person name="Henry R.J."/>
            <person name="Mitter N."/>
        </authorList>
    </citation>
    <scope>NUCLEOTIDE SEQUENCE [LARGE SCALE GENOMIC DNA]</scope>
    <source>
        <strain evidence="2">cv. Hass</strain>
    </source>
</reference>
<keyword evidence="2" id="KW-1185">Reference proteome</keyword>
<dbReference type="Proteomes" id="UP001234297">
    <property type="component" value="Chromosome 8"/>
</dbReference>
<accession>A0ACC2LL46</accession>
<evidence type="ECO:0000313" key="2">
    <source>
        <dbReference type="Proteomes" id="UP001234297"/>
    </source>
</evidence>
<protein>
    <submittedName>
        <fullName evidence="1">Uncharacterized protein</fullName>
    </submittedName>
</protein>
<proteinExistence type="predicted"/>
<evidence type="ECO:0000313" key="1">
    <source>
        <dbReference type="EMBL" id="KAJ8634117.1"/>
    </source>
</evidence>